<accession>W6XNE1</accession>
<dbReference type="Gene3D" id="2.170.270.10">
    <property type="entry name" value="SET domain"/>
    <property type="match status" value="1"/>
</dbReference>
<dbReference type="PANTHER" id="PTHR47643">
    <property type="entry name" value="TPR DOMAIN PROTEIN (AFU_ORTHOLOGUE AFUA_5G12710)"/>
    <property type="match status" value="1"/>
</dbReference>
<keyword evidence="3" id="KW-1185">Reference proteome</keyword>
<dbReference type="Gene3D" id="1.25.40.10">
    <property type="entry name" value="Tetratricopeptide repeat domain"/>
    <property type="match status" value="1"/>
</dbReference>
<dbReference type="CDD" id="cd20071">
    <property type="entry name" value="SET_SMYD"/>
    <property type="match status" value="1"/>
</dbReference>
<evidence type="ECO:0000259" key="1">
    <source>
        <dbReference type="PROSITE" id="PS50280"/>
    </source>
</evidence>
<dbReference type="EMBL" id="KI965147">
    <property type="protein sequence ID" value="EUC26765.1"/>
    <property type="molecule type" value="Genomic_DNA"/>
</dbReference>
<dbReference type="SUPFAM" id="SSF48452">
    <property type="entry name" value="TPR-like"/>
    <property type="match status" value="1"/>
</dbReference>
<dbReference type="PROSITE" id="PS50280">
    <property type="entry name" value="SET"/>
    <property type="match status" value="1"/>
</dbReference>
<dbReference type="eggNOG" id="KOG2084">
    <property type="taxonomic scope" value="Eukaryota"/>
</dbReference>
<feature type="domain" description="SET" evidence="1">
    <location>
        <begin position="352"/>
        <end position="544"/>
    </location>
</feature>
<name>W6XNE1_COCC2</name>
<gene>
    <name evidence="2" type="ORF">COCCADRAFT_10446</name>
</gene>
<dbReference type="SUPFAM" id="SSF82199">
    <property type="entry name" value="SET domain"/>
    <property type="match status" value="1"/>
</dbReference>
<dbReference type="Proteomes" id="UP000053841">
    <property type="component" value="Unassembled WGS sequence"/>
</dbReference>
<dbReference type="Pfam" id="PF00856">
    <property type="entry name" value="SET"/>
    <property type="match status" value="1"/>
</dbReference>
<protein>
    <recommendedName>
        <fullName evidence="1">SET domain-containing protein</fullName>
    </recommendedName>
</protein>
<evidence type="ECO:0000313" key="3">
    <source>
        <dbReference type="Proteomes" id="UP000053841"/>
    </source>
</evidence>
<dbReference type="OrthoDB" id="438641at2759"/>
<dbReference type="InterPro" id="IPR001214">
    <property type="entry name" value="SET_dom"/>
</dbReference>
<dbReference type="STRING" id="930089.W6XNE1"/>
<dbReference type="AlphaFoldDB" id="W6XNE1"/>
<organism evidence="2 3">
    <name type="scientific">Cochliobolus carbonum (strain 26-R-13)</name>
    <name type="common">Maize leaf spot fungus</name>
    <name type="synonym">Bipolaris zeicola</name>
    <dbReference type="NCBI Taxonomy" id="930089"/>
    <lineage>
        <taxon>Eukaryota</taxon>
        <taxon>Fungi</taxon>
        <taxon>Dikarya</taxon>
        <taxon>Ascomycota</taxon>
        <taxon>Pezizomycotina</taxon>
        <taxon>Dothideomycetes</taxon>
        <taxon>Pleosporomycetidae</taxon>
        <taxon>Pleosporales</taxon>
        <taxon>Pleosporineae</taxon>
        <taxon>Pleosporaceae</taxon>
        <taxon>Bipolaris</taxon>
    </lineage>
</organism>
<dbReference type="RefSeq" id="XP_007718930.1">
    <property type="nucleotide sequence ID" value="XM_007720740.1"/>
</dbReference>
<dbReference type="GeneID" id="19143013"/>
<dbReference type="InterPro" id="IPR053209">
    <property type="entry name" value="Gramillin-biosynth_MTr"/>
</dbReference>
<evidence type="ECO:0000313" key="2">
    <source>
        <dbReference type="EMBL" id="EUC26765.1"/>
    </source>
</evidence>
<reference evidence="2 3" key="1">
    <citation type="journal article" date="2013" name="PLoS Genet.">
        <title>Comparative genome structure, secondary metabolite, and effector coding capacity across Cochliobolus pathogens.</title>
        <authorList>
            <person name="Condon B.J."/>
            <person name="Leng Y."/>
            <person name="Wu D."/>
            <person name="Bushley K.E."/>
            <person name="Ohm R.A."/>
            <person name="Otillar R."/>
            <person name="Martin J."/>
            <person name="Schackwitz W."/>
            <person name="Grimwood J."/>
            <person name="MohdZainudin N."/>
            <person name="Xue C."/>
            <person name="Wang R."/>
            <person name="Manning V.A."/>
            <person name="Dhillon B."/>
            <person name="Tu Z.J."/>
            <person name="Steffenson B.J."/>
            <person name="Salamov A."/>
            <person name="Sun H."/>
            <person name="Lowry S."/>
            <person name="LaButti K."/>
            <person name="Han J."/>
            <person name="Copeland A."/>
            <person name="Lindquist E."/>
            <person name="Barry K."/>
            <person name="Schmutz J."/>
            <person name="Baker S.E."/>
            <person name="Ciuffetti L.M."/>
            <person name="Grigoriev I.V."/>
            <person name="Zhong S."/>
            <person name="Turgeon B.G."/>
        </authorList>
    </citation>
    <scope>NUCLEOTIDE SEQUENCE [LARGE SCALE GENOMIC DNA]</scope>
    <source>
        <strain evidence="2 3">26-R-13</strain>
    </source>
</reference>
<sequence length="735" mass="83115">MDVCKDLDNFGHMLKQQKRVLQNAKKKQGQCPRDRKGREEMLLEFMMASMATSMKQSNQTHMVHSSFVPEAYPPSTVSVDTLKPLSIGKLRLETHHRGTSLLLRTLTPPNRMTGILVLVEDQNRDVTVLQLYQQRDEGSRTASDIIGEGSILIIKEPFFKVVASGEYGIRVDHVSDVMFLDNDDPKVPQLWRPRLSEIGKSADALKLEGNTLMGQGKYWKAIQVYSNSLATSHDLSEIEVIKRNRSLAYLKTQQYDAALSDTGFPNFGKELSEKTLLRAAEALYHLARFEECRSVLETLCKKFPHNEQAVTVLHRARGRCTESSSGAFDFKLLQAKAKKHRPPHMDHATYMGPVEVREIRSKGRGLFATKSMKVGDLILCEKAFAHAYIDEVSHSNASVTFLMNVETERGFLGGQADFIRLIVQKLYSNPSTTSEFTNLYHGDYKAVDVSFVNGKPVVDTFLVERTMALNVFGCPISSLNWHRDVIANRNRAKSEFHSCAIWTKASYINHSCIGNVFRSFIGDMMIIRAAKDLEAGTELTFSYATSDEATNIEQKLKNWGFACSCARCEDTKSTKASVFVNRRSLQEQLRNLCDSFSDVYDIPTKKMERLLKALDETYTLPAECVPRLSLWEPQLLLTRIYMGRANFTKRLDSVGDILNSLGFIFAGLDGTLTDFELTRWGQMVNHLVEVFLHARTGFSRLGLEKKSNQAEYYARLGYLVLVGEHASFDQTYPRS</sequence>
<dbReference type="HOGENOM" id="CLU_009043_2_0_1"/>
<dbReference type="InterPro" id="IPR046341">
    <property type="entry name" value="SET_dom_sf"/>
</dbReference>
<proteinExistence type="predicted"/>
<dbReference type="SMART" id="SM00317">
    <property type="entry name" value="SET"/>
    <property type="match status" value="1"/>
</dbReference>
<dbReference type="PANTHER" id="PTHR47643:SF2">
    <property type="entry name" value="TPR DOMAIN PROTEIN (AFU_ORTHOLOGUE AFUA_5G12710)"/>
    <property type="match status" value="1"/>
</dbReference>
<dbReference type="InterPro" id="IPR011990">
    <property type="entry name" value="TPR-like_helical_dom_sf"/>
</dbReference>
<dbReference type="KEGG" id="bze:COCCADRAFT_10446"/>